<dbReference type="Proteomes" id="UP001196509">
    <property type="component" value="Unassembled WGS sequence"/>
</dbReference>
<organism evidence="2 3">
    <name type="scientific">Flavimaribacter sediminis</name>
    <dbReference type="NCBI Taxonomy" id="2865987"/>
    <lineage>
        <taxon>Bacteria</taxon>
        <taxon>Pseudomonadati</taxon>
        <taxon>Pseudomonadota</taxon>
        <taxon>Alphaproteobacteria</taxon>
        <taxon>Hyphomicrobiales</taxon>
        <taxon>Rhizobiaceae</taxon>
        <taxon>Flavimaribacter</taxon>
    </lineage>
</organism>
<proteinExistence type="predicted"/>
<gene>
    <name evidence="2" type="ORF">K1W69_07685</name>
</gene>
<keyword evidence="1" id="KW-1133">Transmembrane helix</keyword>
<dbReference type="AlphaFoldDB" id="A0AAE2ZLI3"/>
<dbReference type="EMBL" id="JAICBX010000001">
    <property type="protein sequence ID" value="MBW8637066.1"/>
    <property type="molecule type" value="Genomic_DNA"/>
</dbReference>
<keyword evidence="1" id="KW-0472">Membrane</keyword>
<evidence type="ECO:0000256" key="1">
    <source>
        <dbReference type="SAM" id="Phobius"/>
    </source>
</evidence>
<feature type="transmembrane region" description="Helical" evidence="1">
    <location>
        <begin position="110"/>
        <end position="135"/>
    </location>
</feature>
<reference evidence="2" key="1">
    <citation type="submission" date="2021-08" db="EMBL/GenBank/DDBJ databases">
        <title>Hoeflea bacterium WL0058 sp. nov., isolated from the sediment.</title>
        <authorList>
            <person name="Wang L."/>
            <person name="Zhang D."/>
        </authorList>
    </citation>
    <scope>NUCLEOTIDE SEQUENCE</scope>
    <source>
        <strain evidence="2">WL0058</strain>
    </source>
</reference>
<dbReference type="Pfam" id="PF03591">
    <property type="entry name" value="AzlC"/>
    <property type="match status" value="1"/>
</dbReference>
<evidence type="ECO:0000313" key="3">
    <source>
        <dbReference type="Proteomes" id="UP001196509"/>
    </source>
</evidence>
<accession>A0AAE2ZLI3</accession>
<name>A0AAE2ZLI3_9HYPH</name>
<dbReference type="InterPro" id="IPR011606">
    <property type="entry name" value="Brnchd-chn_aa_trnsp_permease"/>
</dbReference>
<protein>
    <submittedName>
        <fullName evidence="2">AzlC family ABC transporter permease</fullName>
    </submittedName>
</protein>
<feature type="transmembrane region" description="Helical" evidence="1">
    <location>
        <begin position="79"/>
        <end position="98"/>
    </location>
</feature>
<feature type="transmembrane region" description="Helical" evidence="1">
    <location>
        <begin position="190"/>
        <end position="208"/>
    </location>
</feature>
<comment type="caution">
    <text evidence="2">The sequence shown here is derived from an EMBL/GenBank/DDBJ whole genome shotgun (WGS) entry which is preliminary data.</text>
</comment>
<sequence>MGAFVGFCSFSYETGVPMVQVAFMTGMMWALPGQLILIGAMIAGASLPAAAIAVGLSSMRLMPMVTVLIPEIRSKSTPTWKLLFLSHFIAVTTWVYTMQNVRDIPENGRLPFFAGFGITMTCANVVLVAVLYGVIDRLPEMVAGALFFLTPIYFITSIWASARTPEVYFAMVAGLILGPIFHHLTPGYSILVAGIAGGIVAFALERTIRKFRGADES</sequence>
<keyword evidence="1" id="KW-0812">Transmembrane</keyword>
<feature type="transmembrane region" description="Helical" evidence="1">
    <location>
        <begin position="141"/>
        <end position="160"/>
    </location>
</feature>
<keyword evidence="3" id="KW-1185">Reference proteome</keyword>
<feature type="transmembrane region" description="Helical" evidence="1">
    <location>
        <begin position="35"/>
        <end position="59"/>
    </location>
</feature>
<evidence type="ECO:0000313" key="2">
    <source>
        <dbReference type="EMBL" id="MBW8637066.1"/>
    </source>
</evidence>